<keyword evidence="1" id="KW-0805">Transcription regulation</keyword>
<dbReference type="RefSeq" id="WP_284209255.1">
    <property type="nucleotide sequence ID" value="NZ_BSOZ01000107.1"/>
</dbReference>
<dbReference type="Gene3D" id="3.30.450.80">
    <property type="entry name" value="Transcription factor LuxR-like, autoinducer-binding domain"/>
    <property type="match status" value="1"/>
</dbReference>
<keyword evidence="3" id="KW-0804">Transcription</keyword>
<evidence type="ECO:0000256" key="3">
    <source>
        <dbReference type="ARBA" id="ARBA00023163"/>
    </source>
</evidence>
<accession>A0ABQ6C2J6</accession>
<dbReference type="CDD" id="cd06170">
    <property type="entry name" value="LuxR_C_like"/>
    <property type="match status" value="1"/>
</dbReference>
<dbReference type="EMBL" id="BSOZ01000107">
    <property type="protein sequence ID" value="GLS06219.1"/>
    <property type="molecule type" value="Genomic_DNA"/>
</dbReference>
<reference evidence="6" key="1">
    <citation type="journal article" date="2019" name="Int. J. Syst. Evol. Microbiol.">
        <title>The Global Catalogue of Microorganisms (GCM) 10K type strain sequencing project: providing services to taxonomists for standard genome sequencing and annotation.</title>
        <authorList>
            <consortium name="The Broad Institute Genomics Platform"/>
            <consortium name="The Broad Institute Genome Sequencing Center for Infectious Disease"/>
            <person name="Wu L."/>
            <person name="Ma J."/>
        </authorList>
    </citation>
    <scope>NUCLEOTIDE SEQUENCE [LARGE SCALE GENOMIC DNA]</scope>
    <source>
        <strain evidence="6">NBRC 104970</strain>
    </source>
</reference>
<dbReference type="InterPro" id="IPR036693">
    <property type="entry name" value="TF_LuxR_autoind-bd_dom_sf"/>
</dbReference>
<dbReference type="PANTHER" id="PTHR44688">
    <property type="entry name" value="DNA-BINDING TRANSCRIPTIONAL ACTIVATOR DEVR_DOSR"/>
    <property type="match status" value="1"/>
</dbReference>
<feature type="domain" description="HTH luxR-type" evidence="4">
    <location>
        <begin position="169"/>
        <end position="234"/>
    </location>
</feature>
<evidence type="ECO:0000256" key="1">
    <source>
        <dbReference type="ARBA" id="ARBA00023015"/>
    </source>
</evidence>
<dbReference type="InterPro" id="IPR036388">
    <property type="entry name" value="WH-like_DNA-bd_sf"/>
</dbReference>
<dbReference type="Pfam" id="PF03472">
    <property type="entry name" value="Autoind_bind"/>
    <property type="match status" value="1"/>
</dbReference>
<sequence>MHTWQADLLDIAEQATSEQVVFANVSDAARQLGFEFCAYGLQLPYPLSSPRIVWLNNYPPAWREHYLAQGYLGLDPTIAHGRRSQRPLLWDDAVFAATPRLWHEARAAGLRVGWAQSSLDARGVGGMLTVARSAEPLGALELAAREHRLKWLASLAHLTLSRVVGDRLRLETTEALTPRECEILKWTADGKSALEISHILSLSKTTIDFHIRNAIAKLQTANKTAAVVRAAMLGMLI</sequence>
<dbReference type="PROSITE" id="PS00622">
    <property type="entry name" value="HTH_LUXR_1"/>
    <property type="match status" value="1"/>
</dbReference>
<dbReference type="InterPro" id="IPR016032">
    <property type="entry name" value="Sig_transdc_resp-reg_C-effctor"/>
</dbReference>
<proteinExistence type="predicted"/>
<name>A0ABQ6C2J6_9NEIS</name>
<dbReference type="Pfam" id="PF00196">
    <property type="entry name" value="GerE"/>
    <property type="match status" value="1"/>
</dbReference>
<dbReference type="PANTHER" id="PTHR44688:SF16">
    <property type="entry name" value="DNA-BINDING TRANSCRIPTIONAL ACTIVATOR DEVR_DOSR"/>
    <property type="match status" value="1"/>
</dbReference>
<dbReference type="InterPro" id="IPR005143">
    <property type="entry name" value="TF_LuxR_autoind-bd_dom"/>
</dbReference>
<evidence type="ECO:0000313" key="6">
    <source>
        <dbReference type="Proteomes" id="UP001156836"/>
    </source>
</evidence>
<evidence type="ECO:0000256" key="2">
    <source>
        <dbReference type="ARBA" id="ARBA00023125"/>
    </source>
</evidence>
<dbReference type="SMART" id="SM00421">
    <property type="entry name" value="HTH_LUXR"/>
    <property type="match status" value="1"/>
</dbReference>
<gene>
    <name evidence="5" type="ORF">GCM10007860_33890</name>
</gene>
<dbReference type="SUPFAM" id="SSF46894">
    <property type="entry name" value="C-terminal effector domain of the bipartite response regulators"/>
    <property type="match status" value="1"/>
</dbReference>
<dbReference type="PRINTS" id="PR00038">
    <property type="entry name" value="HTHLUXR"/>
</dbReference>
<protein>
    <submittedName>
        <fullName evidence="5">LuxR family transcriptional regulator</fullName>
    </submittedName>
</protein>
<evidence type="ECO:0000313" key="5">
    <source>
        <dbReference type="EMBL" id="GLS06219.1"/>
    </source>
</evidence>
<dbReference type="InterPro" id="IPR000792">
    <property type="entry name" value="Tscrpt_reg_LuxR_C"/>
</dbReference>
<dbReference type="Proteomes" id="UP001156836">
    <property type="component" value="Unassembled WGS sequence"/>
</dbReference>
<comment type="caution">
    <text evidence="5">The sequence shown here is derived from an EMBL/GenBank/DDBJ whole genome shotgun (WGS) entry which is preliminary data.</text>
</comment>
<keyword evidence="2" id="KW-0238">DNA-binding</keyword>
<dbReference type="PROSITE" id="PS50043">
    <property type="entry name" value="HTH_LUXR_2"/>
    <property type="match status" value="1"/>
</dbReference>
<dbReference type="SUPFAM" id="SSF75516">
    <property type="entry name" value="Pheromone-binding domain of LuxR-like quorum-sensing transcription factors"/>
    <property type="match status" value="1"/>
</dbReference>
<organism evidence="5 6">
    <name type="scientific">Chitiniphilus shinanonensis</name>
    <dbReference type="NCBI Taxonomy" id="553088"/>
    <lineage>
        <taxon>Bacteria</taxon>
        <taxon>Pseudomonadati</taxon>
        <taxon>Pseudomonadota</taxon>
        <taxon>Betaproteobacteria</taxon>
        <taxon>Neisseriales</taxon>
        <taxon>Chitinibacteraceae</taxon>
        <taxon>Chitiniphilus</taxon>
    </lineage>
</organism>
<evidence type="ECO:0000259" key="4">
    <source>
        <dbReference type="PROSITE" id="PS50043"/>
    </source>
</evidence>
<dbReference type="Gene3D" id="1.10.10.10">
    <property type="entry name" value="Winged helix-like DNA-binding domain superfamily/Winged helix DNA-binding domain"/>
    <property type="match status" value="1"/>
</dbReference>
<keyword evidence="6" id="KW-1185">Reference proteome</keyword>